<dbReference type="Proteomes" id="UP000076154">
    <property type="component" value="Unassembled WGS sequence"/>
</dbReference>
<sequence length="67" mass="7470">MSSSYDIKKLTSASHRGLYILYSTDCSRFACHSSTREPRLSRLKTSSRPTPQLFHKVTSEAGAVYSA</sequence>
<organism evidence="1 2">
    <name type="scientific">Hypsizygus marmoreus</name>
    <name type="common">White beech mushroom</name>
    <name type="synonym">Agaricus marmoreus</name>
    <dbReference type="NCBI Taxonomy" id="39966"/>
    <lineage>
        <taxon>Eukaryota</taxon>
        <taxon>Fungi</taxon>
        <taxon>Dikarya</taxon>
        <taxon>Basidiomycota</taxon>
        <taxon>Agaricomycotina</taxon>
        <taxon>Agaricomycetes</taxon>
        <taxon>Agaricomycetidae</taxon>
        <taxon>Agaricales</taxon>
        <taxon>Tricholomatineae</taxon>
        <taxon>Lyophyllaceae</taxon>
        <taxon>Hypsizygus</taxon>
    </lineage>
</organism>
<protein>
    <submittedName>
        <fullName evidence="1">Uncharacterized protein</fullName>
    </submittedName>
</protein>
<comment type="caution">
    <text evidence="1">The sequence shown here is derived from an EMBL/GenBank/DDBJ whole genome shotgun (WGS) entry which is preliminary data.</text>
</comment>
<dbReference type="AlphaFoldDB" id="A0A369K1H2"/>
<name>A0A369K1H2_HYPMA</name>
<dbReference type="EMBL" id="LUEZ02000032">
    <property type="protein sequence ID" value="RDB26465.1"/>
    <property type="molecule type" value="Genomic_DNA"/>
</dbReference>
<evidence type="ECO:0000313" key="2">
    <source>
        <dbReference type="Proteomes" id="UP000076154"/>
    </source>
</evidence>
<reference evidence="1" key="1">
    <citation type="submission" date="2018-04" db="EMBL/GenBank/DDBJ databases">
        <title>Whole genome sequencing of Hypsizygus marmoreus.</title>
        <authorList>
            <person name="Choi I.-G."/>
            <person name="Min B."/>
            <person name="Kim J.-G."/>
            <person name="Kim S."/>
            <person name="Oh Y.-L."/>
            <person name="Kong W.-S."/>
            <person name="Park H."/>
            <person name="Jeong J."/>
            <person name="Song E.-S."/>
        </authorList>
    </citation>
    <scope>NUCLEOTIDE SEQUENCE [LARGE SCALE GENOMIC DNA]</scope>
    <source>
        <strain evidence="1">51987-8</strain>
    </source>
</reference>
<accession>A0A369K1H2</accession>
<keyword evidence="2" id="KW-1185">Reference proteome</keyword>
<evidence type="ECO:0000313" key="1">
    <source>
        <dbReference type="EMBL" id="RDB26465.1"/>
    </source>
</evidence>
<dbReference type="InParanoid" id="A0A369K1H2"/>
<proteinExistence type="predicted"/>
<feature type="non-terminal residue" evidence="1">
    <location>
        <position position="67"/>
    </location>
</feature>
<gene>
    <name evidence="1" type="ORF">Hypma_006033</name>
</gene>